<gene>
    <name evidence="1" type="ORF">PYCCODRAFT_351098</name>
</gene>
<dbReference type="Proteomes" id="UP000193067">
    <property type="component" value="Unassembled WGS sequence"/>
</dbReference>
<accession>A0A1Y2J302</accession>
<keyword evidence="2" id="KW-1185">Reference proteome</keyword>
<sequence>MPVGATKCSTLDGIATYTWARLVAYGAARPATCAAFWRSDLRRVGHARVLLRHPPQTLQTRSSQVRMHDTTLTSSSSWPGAPAERNVQTIMHRRPFHRSTRRRAARAQASCGPASMLLSLTSAESPSRAPPRRQLSARLPAFPRALLAFHPSTVSVAGAIRGRAYARLYPVDVVIAFAMLETGTPIYLRERRCLAVPRRRLRVLLLL</sequence>
<dbReference type="EMBL" id="KZ084087">
    <property type="protein sequence ID" value="OSD07785.1"/>
    <property type="molecule type" value="Genomic_DNA"/>
</dbReference>
<dbReference type="AlphaFoldDB" id="A0A1Y2J302"/>
<evidence type="ECO:0000313" key="1">
    <source>
        <dbReference type="EMBL" id="OSD07785.1"/>
    </source>
</evidence>
<name>A0A1Y2J302_TRAC3</name>
<proteinExistence type="predicted"/>
<reference evidence="1 2" key="1">
    <citation type="journal article" date="2015" name="Biotechnol. Biofuels">
        <title>Enhanced degradation of softwood versus hardwood by the white-rot fungus Pycnoporus coccineus.</title>
        <authorList>
            <person name="Couturier M."/>
            <person name="Navarro D."/>
            <person name="Chevret D."/>
            <person name="Henrissat B."/>
            <person name="Piumi F."/>
            <person name="Ruiz-Duenas F.J."/>
            <person name="Martinez A.T."/>
            <person name="Grigoriev I.V."/>
            <person name="Riley R."/>
            <person name="Lipzen A."/>
            <person name="Berrin J.G."/>
            <person name="Master E.R."/>
            <person name="Rosso M.N."/>
        </authorList>
    </citation>
    <scope>NUCLEOTIDE SEQUENCE [LARGE SCALE GENOMIC DNA]</scope>
    <source>
        <strain evidence="1 2">BRFM310</strain>
    </source>
</reference>
<protein>
    <submittedName>
        <fullName evidence="1">Uncharacterized protein</fullName>
    </submittedName>
</protein>
<organism evidence="1 2">
    <name type="scientific">Trametes coccinea (strain BRFM310)</name>
    <name type="common">Pycnoporus coccineus</name>
    <dbReference type="NCBI Taxonomy" id="1353009"/>
    <lineage>
        <taxon>Eukaryota</taxon>
        <taxon>Fungi</taxon>
        <taxon>Dikarya</taxon>
        <taxon>Basidiomycota</taxon>
        <taxon>Agaricomycotina</taxon>
        <taxon>Agaricomycetes</taxon>
        <taxon>Polyporales</taxon>
        <taxon>Polyporaceae</taxon>
        <taxon>Trametes</taxon>
    </lineage>
</organism>
<evidence type="ECO:0000313" key="2">
    <source>
        <dbReference type="Proteomes" id="UP000193067"/>
    </source>
</evidence>